<feature type="domain" description="Aminotransferase class V" evidence="2">
    <location>
        <begin position="43"/>
        <end position="406"/>
    </location>
</feature>
<keyword evidence="3" id="KW-0032">Aminotransferase</keyword>
<reference evidence="3 4" key="1">
    <citation type="submission" date="2019-10" db="EMBL/GenBank/DDBJ databases">
        <title>Epibacterium sp. nov., isolated from seawater.</title>
        <authorList>
            <person name="Zhang X."/>
            <person name="Li N."/>
        </authorList>
    </citation>
    <scope>NUCLEOTIDE SEQUENCE [LARGE SCALE GENOMIC DNA]</scope>
    <source>
        <strain evidence="3 4">SM1969</strain>
    </source>
</reference>
<dbReference type="RefSeq" id="WP_153548822.1">
    <property type="nucleotide sequence ID" value="NZ_WIXK01000009.1"/>
</dbReference>
<dbReference type="GO" id="GO:0008483">
    <property type="term" value="F:transaminase activity"/>
    <property type="evidence" value="ECO:0007669"/>
    <property type="project" value="UniProtKB-KW"/>
</dbReference>
<dbReference type="Pfam" id="PF00266">
    <property type="entry name" value="Aminotran_5"/>
    <property type="match status" value="1"/>
</dbReference>
<dbReference type="PANTHER" id="PTHR43686:SF1">
    <property type="entry name" value="AMINOTRAN_5 DOMAIN-CONTAINING PROTEIN"/>
    <property type="match status" value="1"/>
</dbReference>
<dbReference type="Gene3D" id="3.40.640.10">
    <property type="entry name" value="Type I PLP-dependent aspartate aminotransferase-like (Major domain)"/>
    <property type="match status" value="1"/>
</dbReference>
<dbReference type="SUPFAM" id="SSF53383">
    <property type="entry name" value="PLP-dependent transferases"/>
    <property type="match status" value="1"/>
</dbReference>
<proteinExistence type="predicted"/>
<organism evidence="3 4">
    <name type="scientific">Tritonibacter aquimaris</name>
    <dbReference type="NCBI Taxonomy" id="2663379"/>
    <lineage>
        <taxon>Bacteria</taxon>
        <taxon>Pseudomonadati</taxon>
        <taxon>Pseudomonadota</taxon>
        <taxon>Alphaproteobacteria</taxon>
        <taxon>Rhodobacterales</taxon>
        <taxon>Paracoccaceae</taxon>
        <taxon>Tritonibacter</taxon>
    </lineage>
</organism>
<evidence type="ECO:0000313" key="3">
    <source>
        <dbReference type="EMBL" id="MQY43924.1"/>
    </source>
</evidence>
<dbReference type="Proteomes" id="UP000436694">
    <property type="component" value="Unassembled WGS sequence"/>
</dbReference>
<dbReference type="InterPro" id="IPR015424">
    <property type="entry name" value="PyrdxlP-dep_Trfase"/>
</dbReference>
<gene>
    <name evidence="3" type="ORF">GG681_14855</name>
</gene>
<name>A0A844B043_9RHOB</name>
<dbReference type="InterPro" id="IPR015421">
    <property type="entry name" value="PyrdxlP-dep_Trfase_major"/>
</dbReference>
<dbReference type="AlphaFoldDB" id="A0A844B043"/>
<dbReference type="EMBL" id="WIXK01000009">
    <property type="protein sequence ID" value="MQY43924.1"/>
    <property type="molecule type" value="Genomic_DNA"/>
</dbReference>
<evidence type="ECO:0000313" key="4">
    <source>
        <dbReference type="Proteomes" id="UP000436694"/>
    </source>
</evidence>
<accession>A0A844B043</accession>
<dbReference type="InterPro" id="IPR015422">
    <property type="entry name" value="PyrdxlP-dep_Trfase_small"/>
</dbReference>
<dbReference type="Gene3D" id="3.90.1150.10">
    <property type="entry name" value="Aspartate Aminotransferase, domain 1"/>
    <property type="match status" value="1"/>
</dbReference>
<keyword evidence="1" id="KW-0663">Pyridoxal phosphate</keyword>
<comment type="caution">
    <text evidence="3">The sequence shown here is derived from an EMBL/GenBank/DDBJ whole genome shotgun (WGS) entry which is preliminary data.</text>
</comment>
<dbReference type="InterPro" id="IPR000192">
    <property type="entry name" value="Aminotrans_V_dom"/>
</dbReference>
<evidence type="ECO:0000256" key="1">
    <source>
        <dbReference type="ARBA" id="ARBA00022898"/>
    </source>
</evidence>
<sequence length="481" mass="51899">MTQTALTRFQATLDRPDLLQALRAGVIGDGVMIETPFGEKPLVYADYVASGRALTQIEDFIRNDVLPYYANSHTEASFCGATMTRMREEARSRIGDLVGADAGCDVVFTGSGATAGLNRLVALLDIPARRARGEQVVVLIGPYEHHSNILPWRESGAQVVEIRECPKGGPDMDDLKTQLEAAKSADLLVGSFSAASNVTGILTDSDAVTRVLKQAGALAIWDFAGGGPYVEMNMQSGSDCAKDAIVFSAHKFPGGPGASGVMVLRTDIAQRQTPSLPGGGTVSFVSPWRHKYSASLSTREEAGTPNVVGDIRAALVLMVKSALGQNWLDTRQQNLRQRALKRWQAHPAIELLGNPEAPSLPIFAFRIRANDGDYVHHQLFTRMLSDFYGIQARGGCACAGPYAHRLLGIERPQSEALFAALEAGQELEKPGWVRLNLSALMSDEKIDYILQSVEGIAHQAELHATHYKADSTTARFAPKAA</sequence>
<keyword evidence="4" id="KW-1185">Reference proteome</keyword>
<evidence type="ECO:0000259" key="2">
    <source>
        <dbReference type="Pfam" id="PF00266"/>
    </source>
</evidence>
<keyword evidence="3" id="KW-0808">Transferase</keyword>
<protein>
    <submittedName>
        <fullName evidence="3">Aminotransferase class V-fold PLP-dependent enzyme</fullName>
    </submittedName>
</protein>
<dbReference type="PANTHER" id="PTHR43686">
    <property type="entry name" value="SULFURTRANSFERASE-RELATED"/>
    <property type="match status" value="1"/>
</dbReference>